<dbReference type="STRING" id="1882483.A0A317XIJ9"/>
<accession>A0A317XIJ9</accession>
<dbReference type="AlphaFoldDB" id="A0A317XIJ9"/>
<dbReference type="Gene3D" id="1.25.40.570">
    <property type="match status" value="2"/>
</dbReference>
<keyword evidence="11" id="KW-1185">Reference proteome</keyword>
<dbReference type="SMART" id="SM00088">
    <property type="entry name" value="PINT"/>
    <property type="match status" value="1"/>
</dbReference>
<dbReference type="GO" id="GO:0005737">
    <property type="term" value="C:cytoplasm"/>
    <property type="evidence" value="ECO:0007669"/>
    <property type="project" value="UniProtKB-SubCell"/>
</dbReference>
<evidence type="ECO:0000256" key="6">
    <source>
        <dbReference type="ARBA" id="ARBA00023242"/>
    </source>
</evidence>
<keyword evidence="7" id="KW-0175">Coiled coil</keyword>
<proteinExistence type="inferred from homology"/>
<dbReference type="InterPro" id="IPR036390">
    <property type="entry name" value="WH_DNA-bd_sf"/>
</dbReference>
<gene>
    <name evidence="10" type="ORF">BCV70DRAFT_202271</name>
</gene>
<dbReference type="Pfam" id="PF10602">
    <property type="entry name" value="RPN7"/>
    <property type="match status" value="1"/>
</dbReference>
<evidence type="ECO:0000256" key="1">
    <source>
        <dbReference type="ARBA" id="ARBA00004123"/>
    </source>
</evidence>
<evidence type="ECO:0000256" key="4">
    <source>
        <dbReference type="ARBA" id="ARBA00022490"/>
    </source>
</evidence>
<dbReference type="SUPFAM" id="SSF46785">
    <property type="entry name" value="Winged helix' DNA-binding domain"/>
    <property type="match status" value="1"/>
</dbReference>
<dbReference type="FunCoup" id="A0A317XIJ9">
    <property type="interactions" value="496"/>
</dbReference>
<dbReference type="GO" id="GO:0008180">
    <property type="term" value="C:COP9 signalosome"/>
    <property type="evidence" value="ECO:0007669"/>
    <property type="project" value="UniProtKB-KW"/>
</dbReference>
<dbReference type="InterPro" id="IPR000717">
    <property type="entry name" value="PCI_dom"/>
</dbReference>
<evidence type="ECO:0000256" key="7">
    <source>
        <dbReference type="SAM" id="Coils"/>
    </source>
</evidence>
<keyword evidence="6" id="KW-0539">Nucleus</keyword>
<name>A0A317XIJ9_9BASI</name>
<evidence type="ECO:0000256" key="3">
    <source>
        <dbReference type="ARBA" id="ARBA00008793"/>
    </source>
</evidence>
<dbReference type="Pfam" id="PF01399">
    <property type="entry name" value="PCI"/>
    <property type="match status" value="1"/>
</dbReference>
<dbReference type="Proteomes" id="UP000246740">
    <property type="component" value="Unassembled WGS sequence"/>
</dbReference>
<organism evidence="10 11">
    <name type="scientific">Testicularia cyperi</name>
    <dbReference type="NCBI Taxonomy" id="1882483"/>
    <lineage>
        <taxon>Eukaryota</taxon>
        <taxon>Fungi</taxon>
        <taxon>Dikarya</taxon>
        <taxon>Basidiomycota</taxon>
        <taxon>Ustilaginomycotina</taxon>
        <taxon>Ustilaginomycetes</taxon>
        <taxon>Ustilaginales</taxon>
        <taxon>Anthracoideaceae</taxon>
        <taxon>Testicularia</taxon>
    </lineage>
</organism>
<comment type="subcellular location">
    <subcellularLocation>
        <location evidence="2">Cytoplasm</location>
    </subcellularLocation>
    <subcellularLocation>
        <location evidence="1">Nucleus</location>
    </subcellularLocation>
</comment>
<dbReference type="InterPro" id="IPR045135">
    <property type="entry name" value="Rpn7_N"/>
</dbReference>
<dbReference type="EMBL" id="KZ819200">
    <property type="protein sequence ID" value="PWY98094.1"/>
    <property type="molecule type" value="Genomic_DNA"/>
</dbReference>
<comment type="similarity">
    <text evidence="3">Belongs to the CSN1 family.</text>
</comment>
<protein>
    <recommendedName>
        <fullName evidence="9">PCI domain-containing protein</fullName>
    </recommendedName>
</protein>
<feature type="domain" description="PCI" evidence="9">
    <location>
        <begin position="402"/>
        <end position="496"/>
    </location>
</feature>
<evidence type="ECO:0000259" key="9">
    <source>
        <dbReference type="SMART" id="SM00088"/>
    </source>
</evidence>
<dbReference type="PANTHER" id="PTHR14145:SF2">
    <property type="entry name" value="COP9 SIGNALOSOME COMPLEX SUBUNIT 1"/>
    <property type="match status" value="1"/>
</dbReference>
<dbReference type="InParanoid" id="A0A317XIJ9"/>
<evidence type="ECO:0000313" key="11">
    <source>
        <dbReference type="Proteomes" id="UP000246740"/>
    </source>
</evidence>
<evidence type="ECO:0000313" key="10">
    <source>
        <dbReference type="EMBL" id="PWY98094.1"/>
    </source>
</evidence>
<keyword evidence="5" id="KW-0736">Signalosome</keyword>
<dbReference type="PANTHER" id="PTHR14145">
    <property type="entry name" value="26S PROTESOME SUBUNIT 6"/>
    <property type="match status" value="1"/>
</dbReference>
<sequence>MGSLPSGSGDQQVHLSSNDTFDWETYIGPYKGLARSQRLIYLASYCPELRKSCSKAALELIKDTTRDTSTFMALVTIHNTRPDGSLIPAGERIDTDSQWIQTTEARNAADREKLELEMRNYQNNLIKESIRMAHRDLGDHFKSTGEYAEALKSYTKTRDYCSTTEHVIEMCINVIEVSLRMENWSNVQTFVSKAEGVLESYVPSNSAGTRKLGSIGASGIVPQSKGGTTPGADAIGALFRAGGSSSAAASEGNQSMARLMRGSSGSAEGEASGSAQGSAKQLVAETGAKLKAASALAYMGQARYESAARLLVQLDPAFATSLGDVVSPNDVSIYVALCSMATMERGTLKSQILDNTGYRSFLEHEPHAREVLEAFSTAQFERMGTILDQHRSRHLLDPYLAPHVSTLRTALTRRALRQFFTPFDRIGIGRMATAFGWPAERMTEELVACIQRGEFRNLPGKAADKGDARINRLDNVLEYHAIDARQDLFDSAIHMGRLRCKDDRRLLLRMKLVEHGVVARASGAEP</sequence>
<feature type="region of interest" description="Disordered" evidence="8">
    <location>
        <begin position="246"/>
        <end position="275"/>
    </location>
</feature>
<evidence type="ECO:0000256" key="5">
    <source>
        <dbReference type="ARBA" id="ARBA00022790"/>
    </source>
</evidence>
<evidence type="ECO:0000256" key="2">
    <source>
        <dbReference type="ARBA" id="ARBA00004496"/>
    </source>
</evidence>
<feature type="compositionally biased region" description="Low complexity" evidence="8">
    <location>
        <begin position="262"/>
        <end position="275"/>
    </location>
</feature>
<reference evidence="10 11" key="1">
    <citation type="journal article" date="2018" name="Mol. Biol. Evol.">
        <title>Broad Genomic Sampling Reveals a Smut Pathogenic Ancestry of the Fungal Clade Ustilaginomycotina.</title>
        <authorList>
            <person name="Kijpornyongpan T."/>
            <person name="Mondo S.J."/>
            <person name="Barry K."/>
            <person name="Sandor L."/>
            <person name="Lee J."/>
            <person name="Lipzen A."/>
            <person name="Pangilinan J."/>
            <person name="LaButti K."/>
            <person name="Hainaut M."/>
            <person name="Henrissat B."/>
            <person name="Grigoriev I.V."/>
            <person name="Spatafora J.W."/>
            <person name="Aime M.C."/>
        </authorList>
    </citation>
    <scope>NUCLEOTIDE SEQUENCE [LARGE SCALE GENOMIC DNA]</scope>
    <source>
        <strain evidence="10 11">MCA 3645</strain>
    </source>
</reference>
<dbReference type="InterPro" id="IPR019585">
    <property type="entry name" value="Rpn7/CSN1"/>
</dbReference>
<evidence type="ECO:0000256" key="8">
    <source>
        <dbReference type="SAM" id="MobiDB-lite"/>
    </source>
</evidence>
<dbReference type="OrthoDB" id="422427at2759"/>
<feature type="coiled-coil region" evidence="7">
    <location>
        <begin position="104"/>
        <end position="131"/>
    </location>
</feature>
<keyword evidence="4" id="KW-0963">Cytoplasm</keyword>